<evidence type="ECO:0000313" key="2">
    <source>
        <dbReference type="EMBL" id="GFF74805.1"/>
    </source>
</evidence>
<feature type="transmembrane region" description="Helical" evidence="1">
    <location>
        <begin position="288"/>
        <end position="311"/>
    </location>
</feature>
<evidence type="ECO:0000313" key="3">
    <source>
        <dbReference type="Proteomes" id="UP000465266"/>
    </source>
</evidence>
<dbReference type="EMBL" id="BLKG01000009">
    <property type="protein sequence ID" value="GFF74805.1"/>
    <property type="molecule type" value="Genomic_DNA"/>
</dbReference>
<evidence type="ECO:0000256" key="1">
    <source>
        <dbReference type="SAM" id="Phobius"/>
    </source>
</evidence>
<proteinExistence type="predicted"/>
<feature type="transmembrane region" description="Helical" evidence="1">
    <location>
        <begin position="16"/>
        <end position="40"/>
    </location>
</feature>
<accession>A0ABQ1A6K3</accession>
<gene>
    <name evidence="2" type="ORF">IFM53868_01418</name>
</gene>
<organism evidence="2 3">
    <name type="scientific">Aspergillus udagawae</name>
    <dbReference type="NCBI Taxonomy" id="91492"/>
    <lineage>
        <taxon>Eukaryota</taxon>
        <taxon>Fungi</taxon>
        <taxon>Dikarya</taxon>
        <taxon>Ascomycota</taxon>
        <taxon>Pezizomycotina</taxon>
        <taxon>Eurotiomycetes</taxon>
        <taxon>Eurotiomycetidae</taxon>
        <taxon>Eurotiales</taxon>
        <taxon>Aspergillaceae</taxon>
        <taxon>Aspergillus</taxon>
        <taxon>Aspergillus subgen. Fumigati</taxon>
    </lineage>
</organism>
<name>A0ABQ1A6K3_9EURO</name>
<feature type="transmembrane region" description="Helical" evidence="1">
    <location>
        <begin position="81"/>
        <end position="106"/>
    </location>
</feature>
<keyword evidence="3" id="KW-1185">Reference proteome</keyword>
<protein>
    <submittedName>
        <fullName evidence="2">Uncharacterized protein</fullName>
    </submittedName>
</protein>
<dbReference type="Proteomes" id="UP000465266">
    <property type="component" value="Unassembled WGS sequence"/>
</dbReference>
<sequence>MASQTSPILSMQEAYLVPYGAIGFASDIVTLYMVTCLLFGRAPLCPARRIRNIRSAKFLIGFWIFNIYMMNKYNVEQCWQYWELVLINVSNGVMGALVALVGFFMVGSWDPPVKGEAKENDPESSPALGAVSLSAPEEEAAVPDERICDSARKYGTMADMPSSGLNRISRISRLSLSNTQGQSNSTCDVCPQMSEVTRELNSMANEPAQPVDKVKFGYLAVLGVYIGAVLIGSIPLARLAVLEGKVSSKKICLIFGILGGLTILGILFTVVYEFCYLGKGTGPGPEHFIILFALLLMCFTDWILGCVLGSLSGVPIADIDMEELSRYWFYLAITKLPMFAF</sequence>
<keyword evidence="1" id="KW-1133">Transmembrane helix</keyword>
<keyword evidence="1" id="KW-0472">Membrane</keyword>
<feature type="transmembrane region" description="Helical" evidence="1">
    <location>
        <begin position="216"/>
        <end position="241"/>
    </location>
</feature>
<comment type="caution">
    <text evidence="2">The sequence shown here is derived from an EMBL/GenBank/DDBJ whole genome shotgun (WGS) entry which is preliminary data.</text>
</comment>
<keyword evidence="1" id="KW-0812">Transmembrane</keyword>
<feature type="transmembrane region" description="Helical" evidence="1">
    <location>
        <begin position="253"/>
        <end position="276"/>
    </location>
</feature>
<reference evidence="2 3" key="1">
    <citation type="submission" date="2020-01" db="EMBL/GenBank/DDBJ databases">
        <title>Draft genome sequence of Aspergillus udagawae IFM 53868.</title>
        <authorList>
            <person name="Takahashi H."/>
            <person name="Yaguchi T."/>
        </authorList>
    </citation>
    <scope>NUCLEOTIDE SEQUENCE [LARGE SCALE GENOMIC DNA]</scope>
    <source>
        <strain evidence="2 3">IFM 53868</strain>
    </source>
</reference>